<evidence type="ECO:0000256" key="5">
    <source>
        <dbReference type="ARBA" id="ARBA00023163"/>
    </source>
</evidence>
<feature type="compositionally biased region" description="Basic and acidic residues" evidence="8">
    <location>
        <begin position="200"/>
        <end position="210"/>
    </location>
</feature>
<keyword evidence="5" id="KW-0804">Transcription</keyword>
<sequence length="514" mass="56695">MLSDKNGENYRNGRPSRDASSQSDDSSDESDQESGMRIGDEYQADIPECTPESKYDGKPEAMLVWAPSPNLSDAKVDEYIRIAKDLHDYNMEQALGMLFWHKHNIDRALSDLPNFTPFPDEWSVEDKVLFEQAFGFHGKSFHRIKQMLPDKPISALVKYFYSWKRTRSRSSVMDRQAKRLGSGGDSDDGSGNTSNSDEEDKNKDSKDKNRCVNCGVGTSQLHVTPKGSLCHSCYQYWRRTGVMRSAGPKRHDSQSTGRHNPIKHKRKPPKGMYLDQNDLLAMVSGPPNQPEVILKALDSELISLKRMVQNNKQLLSQQKHKMGTGVDDYKPPESGFRVNARWTNEELLLAVQGVRKYGKDFKAIAEVIGNKTEAHVRSFFVNFRRRYNLDEVFEEYEQEHGTSNGSKSDIKEEEDDVKEAEVKMEVDSEAAVNGHTGSETSKPSEGSSAKKPDVASDGGDGVKPGSSASVSSTSKGSSDPSGSSLSSSSASVPLSATTPKPAAVAGPVPVTTVA</sequence>
<dbReference type="PROSITE" id="PS51156">
    <property type="entry name" value="ELM2"/>
    <property type="match status" value="1"/>
</dbReference>
<feature type="region of interest" description="Disordered" evidence="8">
    <location>
        <begin position="398"/>
        <end position="514"/>
    </location>
</feature>
<dbReference type="GeneID" id="101861483"/>
<feature type="domain" description="SANT" evidence="10">
    <location>
        <begin position="117"/>
        <end position="168"/>
    </location>
</feature>
<dbReference type="PANTHER" id="PTHR16089">
    <property type="entry name" value="REST COREPRESSOR COREST PROTEIN-RELATED"/>
    <property type="match status" value="1"/>
</dbReference>
<dbReference type="Gene3D" id="1.10.10.60">
    <property type="entry name" value="Homeodomain-like"/>
    <property type="match status" value="1"/>
</dbReference>
<feature type="domain" description="SANT" evidence="10">
    <location>
        <begin position="337"/>
        <end position="388"/>
    </location>
</feature>
<evidence type="ECO:0000256" key="8">
    <source>
        <dbReference type="SAM" id="MobiDB-lite"/>
    </source>
</evidence>
<evidence type="ECO:0000256" key="2">
    <source>
        <dbReference type="ARBA" id="ARBA00022491"/>
    </source>
</evidence>
<dbReference type="Pfam" id="PF00249">
    <property type="entry name" value="Myb_DNA-binding"/>
    <property type="match status" value="1"/>
</dbReference>
<accession>A0ABM0JCQ4</accession>
<keyword evidence="6" id="KW-0539">Nucleus</keyword>
<reference evidence="12" key="1">
    <citation type="submission" date="2025-08" db="UniProtKB">
        <authorList>
            <consortium name="RefSeq"/>
        </authorList>
    </citation>
    <scope>IDENTIFICATION</scope>
</reference>
<keyword evidence="11" id="KW-1185">Reference proteome</keyword>
<feature type="region of interest" description="Disordered" evidence="8">
    <location>
        <begin position="172"/>
        <end position="211"/>
    </location>
</feature>
<evidence type="ECO:0000256" key="7">
    <source>
        <dbReference type="ARBA" id="ARBA00038011"/>
    </source>
</evidence>
<dbReference type="InterPro" id="IPR009057">
    <property type="entry name" value="Homeodomain-like_sf"/>
</dbReference>
<evidence type="ECO:0000256" key="1">
    <source>
        <dbReference type="ARBA" id="ARBA00004123"/>
    </source>
</evidence>
<dbReference type="Proteomes" id="UP000694888">
    <property type="component" value="Unplaced"/>
</dbReference>
<dbReference type="SUPFAM" id="SSF46689">
    <property type="entry name" value="Homeodomain-like"/>
    <property type="match status" value="2"/>
</dbReference>
<gene>
    <name evidence="12" type="primary">LOC101861483</name>
</gene>
<proteinExistence type="inferred from homology"/>
<dbReference type="Pfam" id="PF20878">
    <property type="entry name" value="REST_helical"/>
    <property type="match status" value="1"/>
</dbReference>
<feature type="compositionally biased region" description="Low complexity" evidence="8">
    <location>
        <begin position="463"/>
        <end position="514"/>
    </location>
</feature>
<dbReference type="SMART" id="SM00717">
    <property type="entry name" value="SANT"/>
    <property type="match status" value="2"/>
</dbReference>
<feature type="compositionally biased region" description="Polar residues" evidence="8">
    <location>
        <begin position="435"/>
        <end position="447"/>
    </location>
</feature>
<feature type="region of interest" description="Disordered" evidence="8">
    <location>
        <begin position="244"/>
        <end position="270"/>
    </location>
</feature>
<dbReference type="PROSITE" id="PS51293">
    <property type="entry name" value="SANT"/>
    <property type="match status" value="2"/>
</dbReference>
<dbReference type="Gene3D" id="4.10.1240.50">
    <property type="match status" value="1"/>
</dbReference>
<comment type="subcellular location">
    <subcellularLocation>
        <location evidence="1">Nucleus</location>
    </subcellularLocation>
</comment>
<evidence type="ECO:0000256" key="4">
    <source>
        <dbReference type="ARBA" id="ARBA00023054"/>
    </source>
</evidence>
<protein>
    <submittedName>
        <fullName evidence="12">REST corepressor 3 isoform X1</fullName>
    </submittedName>
</protein>
<keyword evidence="2" id="KW-0678">Repressor</keyword>
<organism evidence="11 12">
    <name type="scientific">Aplysia californica</name>
    <name type="common">California sea hare</name>
    <dbReference type="NCBI Taxonomy" id="6500"/>
    <lineage>
        <taxon>Eukaryota</taxon>
        <taxon>Metazoa</taxon>
        <taxon>Spiralia</taxon>
        <taxon>Lophotrochozoa</taxon>
        <taxon>Mollusca</taxon>
        <taxon>Gastropoda</taxon>
        <taxon>Heterobranchia</taxon>
        <taxon>Euthyneura</taxon>
        <taxon>Tectipleura</taxon>
        <taxon>Aplysiida</taxon>
        <taxon>Aplysioidea</taxon>
        <taxon>Aplysiidae</taxon>
        <taxon>Aplysia</taxon>
    </lineage>
</organism>
<comment type="similarity">
    <text evidence="7">Belongs to the CoREST family.</text>
</comment>
<feature type="compositionally biased region" description="Basic residues" evidence="8">
    <location>
        <begin position="260"/>
        <end position="269"/>
    </location>
</feature>
<evidence type="ECO:0000259" key="10">
    <source>
        <dbReference type="PROSITE" id="PS51293"/>
    </source>
</evidence>
<evidence type="ECO:0000259" key="9">
    <source>
        <dbReference type="PROSITE" id="PS51156"/>
    </source>
</evidence>
<dbReference type="Gene3D" id="1.20.58.1880">
    <property type="match status" value="1"/>
</dbReference>
<dbReference type="Pfam" id="PF01448">
    <property type="entry name" value="ELM2"/>
    <property type="match status" value="1"/>
</dbReference>
<dbReference type="PANTHER" id="PTHR16089:SF28">
    <property type="entry name" value="REST COREPRESSOR"/>
    <property type="match status" value="1"/>
</dbReference>
<feature type="region of interest" description="Disordered" evidence="8">
    <location>
        <begin position="1"/>
        <end position="54"/>
    </location>
</feature>
<evidence type="ECO:0000256" key="6">
    <source>
        <dbReference type="ARBA" id="ARBA00023242"/>
    </source>
</evidence>
<dbReference type="InterPro" id="IPR051066">
    <property type="entry name" value="Trans_reg/Corepressor"/>
</dbReference>
<dbReference type="RefSeq" id="XP_005090690.1">
    <property type="nucleotide sequence ID" value="XM_005090633.3"/>
</dbReference>
<evidence type="ECO:0000313" key="11">
    <source>
        <dbReference type="Proteomes" id="UP000694888"/>
    </source>
</evidence>
<keyword evidence="3" id="KW-0805">Transcription regulation</keyword>
<name>A0ABM0JCQ4_APLCA</name>
<feature type="domain" description="ELM2" evidence="9">
    <location>
        <begin position="34"/>
        <end position="116"/>
    </location>
</feature>
<keyword evidence="4" id="KW-0175">Coiled coil</keyword>
<dbReference type="InterPro" id="IPR001005">
    <property type="entry name" value="SANT/Myb"/>
</dbReference>
<dbReference type="InterPro" id="IPR017884">
    <property type="entry name" value="SANT_dom"/>
</dbReference>
<dbReference type="CDD" id="cd00167">
    <property type="entry name" value="SANT"/>
    <property type="match status" value="1"/>
</dbReference>
<evidence type="ECO:0000313" key="12">
    <source>
        <dbReference type="RefSeq" id="XP_005090690.1"/>
    </source>
</evidence>
<dbReference type="SMART" id="SM01189">
    <property type="entry name" value="ELM2"/>
    <property type="match status" value="1"/>
</dbReference>
<dbReference type="InterPro" id="IPR000949">
    <property type="entry name" value="ELM2_dom"/>
</dbReference>
<evidence type="ECO:0000256" key="3">
    <source>
        <dbReference type="ARBA" id="ARBA00023015"/>
    </source>
</evidence>
<dbReference type="InterPro" id="IPR049048">
    <property type="entry name" value="REST_helical"/>
</dbReference>